<dbReference type="EMBL" id="JASPKY010000022">
    <property type="protein sequence ID" value="KAK9752242.1"/>
    <property type="molecule type" value="Genomic_DNA"/>
</dbReference>
<evidence type="ECO:0000256" key="1">
    <source>
        <dbReference type="ARBA" id="ARBA00004141"/>
    </source>
</evidence>
<organism evidence="5 6">
    <name type="scientific">Popillia japonica</name>
    <name type="common">Japanese beetle</name>
    <dbReference type="NCBI Taxonomy" id="7064"/>
    <lineage>
        <taxon>Eukaryota</taxon>
        <taxon>Metazoa</taxon>
        <taxon>Ecdysozoa</taxon>
        <taxon>Arthropoda</taxon>
        <taxon>Hexapoda</taxon>
        <taxon>Insecta</taxon>
        <taxon>Pterygota</taxon>
        <taxon>Neoptera</taxon>
        <taxon>Endopterygota</taxon>
        <taxon>Coleoptera</taxon>
        <taxon>Polyphaga</taxon>
        <taxon>Scarabaeiformia</taxon>
        <taxon>Scarabaeidae</taxon>
        <taxon>Rutelinae</taxon>
        <taxon>Popillia</taxon>
    </lineage>
</organism>
<dbReference type="GO" id="GO:0005886">
    <property type="term" value="C:plasma membrane"/>
    <property type="evidence" value="ECO:0007669"/>
    <property type="project" value="TreeGrafter"/>
</dbReference>
<keyword evidence="6" id="KW-1185">Reference proteome</keyword>
<dbReference type="Gene3D" id="1.20.1070.10">
    <property type="entry name" value="Rhodopsin 7-helix transmembrane proteins"/>
    <property type="match status" value="1"/>
</dbReference>
<protein>
    <submittedName>
        <fullName evidence="5">Uncharacterized protein</fullName>
    </submittedName>
</protein>
<keyword evidence="3" id="KW-0675">Receptor</keyword>
<evidence type="ECO:0000256" key="3">
    <source>
        <dbReference type="ARBA" id="ARBA00023170"/>
    </source>
</evidence>
<dbReference type="GO" id="GO:0008188">
    <property type="term" value="F:neuropeptide receptor activity"/>
    <property type="evidence" value="ECO:0007669"/>
    <property type="project" value="TreeGrafter"/>
</dbReference>
<comment type="caution">
    <text evidence="5">The sequence shown here is derived from an EMBL/GenBank/DDBJ whole genome shotgun (WGS) entry which is preliminary data.</text>
</comment>
<accession>A0AAW1N125</accession>
<keyword evidence="4" id="KW-0807">Transducer</keyword>
<name>A0AAW1N125_POPJA</name>
<evidence type="ECO:0000313" key="6">
    <source>
        <dbReference type="Proteomes" id="UP001458880"/>
    </source>
</evidence>
<evidence type="ECO:0000256" key="4">
    <source>
        <dbReference type="ARBA" id="ARBA00023224"/>
    </source>
</evidence>
<dbReference type="SUPFAM" id="SSF81321">
    <property type="entry name" value="Family A G protein-coupled receptor-like"/>
    <property type="match status" value="1"/>
</dbReference>
<evidence type="ECO:0000256" key="2">
    <source>
        <dbReference type="ARBA" id="ARBA00023040"/>
    </source>
</evidence>
<sequence length="134" mass="15205">MFFITGILYYFSSTVNPILYNVMSNRYRTAFKEILCGRKTDSFKLSRRSTFRDTRISQCEALRLEKESLSRAPSQKETSRASTTVLTVNGGTDQCLLVTNNTNGSATSNNKQSNLVCKISFKNKRNSKNSETYI</sequence>
<proteinExistence type="predicted"/>
<evidence type="ECO:0000313" key="5">
    <source>
        <dbReference type="EMBL" id="KAK9752242.1"/>
    </source>
</evidence>
<dbReference type="AlphaFoldDB" id="A0AAW1N125"/>
<dbReference type="Proteomes" id="UP001458880">
    <property type="component" value="Unassembled WGS sequence"/>
</dbReference>
<dbReference type="PANTHER" id="PTHR24243:SF107">
    <property type="entry name" value="NEUROPEPTIDES CAPA RECEPTOR"/>
    <property type="match status" value="1"/>
</dbReference>
<dbReference type="PANTHER" id="PTHR24243">
    <property type="entry name" value="G-PROTEIN COUPLED RECEPTOR"/>
    <property type="match status" value="1"/>
</dbReference>
<reference evidence="5 6" key="1">
    <citation type="journal article" date="2024" name="BMC Genomics">
        <title>De novo assembly and annotation of Popillia japonica's genome with initial clues to its potential as an invasive pest.</title>
        <authorList>
            <person name="Cucini C."/>
            <person name="Boschi S."/>
            <person name="Funari R."/>
            <person name="Cardaioli E."/>
            <person name="Iannotti N."/>
            <person name="Marturano G."/>
            <person name="Paoli F."/>
            <person name="Bruttini M."/>
            <person name="Carapelli A."/>
            <person name="Frati F."/>
            <person name="Nardi F."/>
        </authorList>
    </citation>
    <scope>NUCLEOTIDE SEQUENCE [LARGE SCALE GENOMIC DNA]</scope>
    <source>
        <strain evidence="5">DMR45628</strain>
    </source>
</reference>
<comment type="subcellular location">
    <subcellularLocation>
        <location evidence="1">Membrane</location>
        <topology evidence="1">Multi-pass membrane protein</topology>
    </subcellularLocation>
</comment>
<keyword evidence="2" id="KW-0297">G-protein coupled receptor</keyword>
<gene>
    <name evidence="5" type="ORF">QE152_g4343</name>
</gene>